<accession>C0PLA3</accession>
<reference evidence="3" key="2">
    <citation type="submission" date="2012-06" db="EMBL/GenBank/DDBJ databases">
        <authorList>
            <person name="Yu Y."/>
            <person name="Currie J."/>
            <person name="Lomeli R."/>
            <person name="Angelova A."/>
            <person name="Collura K."/>
            <person name="Wissotski M."/>
            <person name="Campos D."/>
            <person name="Kudrna D."/>
            <person name="Golser W."/>
            <person name="Ashely E."/>
            <person name="Descour A."/>
            <person name="Fernandes J."/>
            <person name="Soderlund C."/>
            <person name="Walbot V."/>
        </authorList>
    </citation>
    <scope>NUCLEOTIDE SEQUENCE</scope>
    <source>
        <strain evidence="3">B73</strain>
    </source>
</reference>
<dbReference type="AlphaFoldDB" id="C0PLA3"/>
<organism evidence="3">
    <name type="scientific">Zea mays</name>
    <name type="common">Maize</name>
    <dbReference type="NCBI Taxonomy" id="4577"/>
    <lineage>
        <taxon>Eukaryota</taxon>
        <taxon>Viridiplantae</taxon>
        <taxon>Streptophyta</taxon>
        <taxon>Embryophyta</taxon>
        <taxon>Tracheophyta</taxon>
        <taxon>Spermatophyta</taxon>
        <taxon>Magnoliopsida</taxon>
        <taxon>Liliopsida</taxon>
        <taxon>Poales</taxon>
        <taxon>Poaceae</taxon>
        <taxon>PACMAD clade</taxon>
        <taxon>Panicoideae</taxon>
        <taxon>Andropogonodae</taxon>
        <taxon>Andropogoneae</taxon>
        <taxon>Tripsacinae</taxon>
        <taxon>Zea</taxon>
    </lineage>
</organism>
<keyword evidence="2" id="KW-0472">Membrane</keyword>
<keyword evidence="2" id="KW-1133">Transmembrane helix</keyword>
<feature type="transmembrane region" description="Helical" evidence="2">
    <location>
        <begin position="65"/>
        <end position="87"/>
    </location>
</feature>
<evidence type="ECO:0000313" key="3">
    <source>
        <dbReference type="EMBL" id="ACN35969.1"/>
    </source>
</evidence>
<feature type="compositionally biased region" description="Low complexity" evidence="1">
    <location>
        <begin position="22"/>
        <end position="37"/>
    </location>
</feature>
<protein>
    <submittedName>
        <fullName evidence="3">Uncharacterized protein</fullName>
    </submittedName>
</protein>
<evidence type="ECO:0000256" key="1">
    <source>
        <dbReference type="SAM" id="MobiDB-lite"/>
    </source>
</evidence>
<dbReference type="EMBL" id="BT084539">
    <property type="protein sequence ID" value="ACR34892.1"/>
    <property type="molecule type" value="mRNA"/>
</dbReference>
<feature type="compositionally biased region" description="Low complexity" evidence="1">
    <location>
        <begin position="49"/>
        <end position="59"/>
    </location>
</feature>
<keyword evidence="2" id="KW-0812">Transmembrane</keyword>
<dbReference type="EMBL" id="BT069072">
    <property type="protein sequence ID" value="ACN35969.1"/>
    <property type="molecule type" value="mRNA"/>
</dbReference>
<name>C0PLA3_MAIZE</name>
<sequence length="142" mass="15493">MRRSSWTKRSTRQGMARAPWCRKPYSRSASSSSAPKSGCLRWPSGTANRRCSSPSRPTRTVTHPLGAAAAAAAVAVAVMCCWCFPGMTVARSVELSIGVACLVGRCSVARRTRGRDGLEGLVVRGRKRRATGRSWRWRGGRR</sequence>
<feature type="region of interest" description="Disordered" evidence="1">
    <location>
        <begin position="1"/>
        <end position="59"/>
    </location>
</feature>
<evidence type="ECO:0000256" key="2">
    <source>
        <dbReference type="SAM" id="Phobius"/>
    </source>
</evidence>
<proteinExistence type="evidence at transcript level"/>
<feature type="compositionally biased region" description="Basic residues" evidence="1">
    <location>
        <begin position="1"/>
        <end position="11"/>
    </location>
</feature>
<reference evidence="3" key="1">
    <citation type="journal article" date="2009" name="PLoS Genet.">
        <title>Sequencing, mapping, and analysis of 27,455 maize full-length cDNAs.</title>
        <authorList>
            <person name="Soderlund C."/>
            <person name="Descour A."/>
            <person name="Kudrna D."/>
            <person name="Bomhoff M."/>
            <person name="Boyd L."/>
            <person name="Currie J."/>
            <person name="Angelova A."/>
            <person name="Collura K."/>
            <person name="Wissotski M."/>
            <person name="Ashley E."/>
            <person name="Morrow D."/>
            <person name="Fernandes J."/>
            <person name="Walbot V."/>
            <person name="Yu Y."/>
        </authorList>
    </citation>
    <scope>NUCLEOTIDE SEQUENCE</scope>
    <source>
        <strain evidence="3">B73</strain>
    </source>
</reference>